<keyword evidence="2 6" id="KW-0812">Transmembrane</keyword>
<feature type="domain" description="CWH43-like N-terminal" evidence="7">
    <location>
        <begin position="19"/>
        <end position="248"/>
    </location>
</feature>
<keyword evidence="3 6" id="KW-1133">Transmembrane helix</keyword>
<feature type="transmembrane region" description="Helical" evidence="6">
    <location>
        <begin position="72"/>
        <end position="90"/>
    </location>
</feature>
<protein>
    <recommendedName>
        <fullName evidence="7">CWH43-like N-terminal domain-containing protein</fullName>
    </recommendedName>
</protein>
<feature type="region of interest" description="Disordered" evidence="5">
    <location>
        <begin position="310"/>
        <end position="353"/>
    </location>
</feature>
<comment type="subcellular location">
    <subcellularLocation>
        <location evidence="1">Endomembrane system</location>
        <topology evidence="1">Multi-pass membrane protein</topology>
    </subcellularLocation>
</comment>
<evidence type="ECO:0000256" key="6">
    <source>
        <dbReference type="SAM" id="Phobius"/>
    </source>
</evidence>
<dbReference type="Proteomes" id="UP001497383">
    <property type="component" value="Chromosome 6"/>
</dbReference>
<evidence type="ECO:0000313" key="8">
    <source>
        <dbReference type="EMBL" id="CAK9440971.1"/>
    </source>
</evidence>
<evidence type="ECO:0000256" key="4">
    <source>
        <dbReference type="ARBA" id="ARBA00023136"/>
    </source>
</evidence>
<reference evidence="8 9" key="1">
    <citation type="submission" date="2024-03" db="EMBL/GenBank/DDBJ databases">
        <authorList>
            <person name="Brejova B."/>
        </authorList>
    </citation>
    <scope>NUCLEOTIDE SEQUENCE [LARGE SCALE GENOMIC DNA]</scope>
    <source>
        <strain evidence="8 9">CBS 14171</strain>
    </source>
</reference>
<gene>
    <name evidence="8" type="ORF">LODBEIA_P48400</name>
</gene>
<feature type="transmembrane region" description="Helical" evidence="6">
    <location>
        <begin position="144"/>
        <end position="167"/>
    </location>
</feature>
<organism evidence="8 9">
    <name type="scientific">Lodderomyces beijingensis</name>
    <dbReference type="NCBI Taxonomy" id="1775926"/>
    <lineage>
        <taxon>Eukaryota</taxon>
        <taxon>Fungi</taxon>
        <taxon>Dikarya</taxon>
        <taxon>Ascomycota</taxon>
        <taxon>Saccharomycotina</taxon>
        <taxon>Pichiomycetes</taxon>
        <taxon>Debaryomycetaceae</taxon>
        <taxon>Candida/Lodderomyces clade</taxon>
        <taxon>Lodderomyces</taxon>
    </lineage>
</organism>
<evidence type="ECO:0000259" key="7">
    <source>
        <dbReference type="Pfam" id="PF10277"/>
    </source>
</evidence>
<evidence type="ECO:0000256" key="1">
    <source>
        <dbReference type="ARBA" id="ARBA00004127"/>
    </source>
</evidence>
<name>A0ABP0ZR29_9ASCO</name>
<evidence type="ECO:0000256" key="5">
    <source>
        <dbReference type="SAM" id="MobiDB-lite"/>
    </source>
</evidence>
<dbReference type="EMBL" id="OZ022410">
    <property type="protein sequence ID" value="CAK9440971.1"/>
    <property type="molecule type" value="Genomic_DNA"/>
</dbReference>
<dbReference type="RefSeq" id="XP_066831778.1">
    <property type="nucleotide sequence ID" value="XM_066975106.1"/>
</dbReference>
<dbReference type="PANTHER" id="PTHR21324">
    <property type="entry name" value="FASTING-INDUCIBLE INTEGRAL MEMBRANE PROTEIN TM6P1-RELATED"/>
    <property type="match status" value="1"/>
</dbReference>
<accession>A0ABP0ZR29</accession>
<proteinExistence type="predicted"/>
<dbReference type="Pfam" id="PF10277">
    <property type="entry name" value="Frag1"/>
    <property type="match status" value="1"/>
</dbReference>
<dbReference type="InterPro" id="IPR019402">
    <property type="entry name" value="CWH43_N"/>
</dbReference>
<evidence type="ECO:0000313" key="9">
    <source>
        <dbReference type="Proteomes" id="UP001497383"/>
    </source>
</evidence>
<dbReference type="PANTHER" id="PTHR21324:SF2">
    <property type="entry name" value="EG:22E5.9 PROTEIN"/>
    <property type="match status" value="1"/>
</dbReference>
<feature type="transmembrane region" description="Helical" evidence="6">
    <location>
        <begin position="111"/>
        <end position="132"/>
    </location>
</feature>
<keyword evidence="9" id="KW-1185">Reference proteome</keyword>
<evidence type="ECO:0000256" key="3">
    <source>
        <dbReference type="ARBA" id="ARBA00022989"/>
    </source>
</evidence>
<evidence type="ECO:0000256" key="2">
    <source>
        <dbReference type="ARBA" id="ARBA00022692"/>
    </source>
</evidence>
<feature type="compositionally biased region" description="Polar residues" evidence="5">
    <location>
        <begin position="330"/>
        <end position="343"/>
    </location>
</feature>
<feature type="transmembrane region" description="Helical" evidence="6">
    <location>
        <begin position="188"/>
        <end position="214"/>
    </location>
</feature>
<dbReference type="GeneID" id="92210036"/>
<sequence>MGSAEKQKKPAIRFQVIHYYLIPIVAFVVWWGMLIAMLACWGAQGRPIYSFMNNHQDPVYLSDIGATNLQPLFISCAGFQGIFFVGTLIVGMYLRKAHKIQPYISHHQPRLAIASIICAAIGQLGILFVSIFNTKNFNNVHLTMVGIFIAFCFFACCCDFGITYIFGTNNSKLDPSHPVTVFGKSNRANLYYIGFVLKIIWLLAAICFAAAFGYYMKHDQDSKSAVFEWLICFWYGLLLILWAMDLIPSAIRKYKSRHPELYKTNQSDYEQQVGSKWEEDMGGQYSSDGDQQTYVNPGIMQNQRLAQERFSQDNSHFQRAQPAQYPPPQGSNVVPMTSQQINYPQPVEPVARY</sequence>
<feature type="transmembrane region" description="Helical" evidence="6">
    <location>
        <begin position="20"/>
        <end position="44"/>
    </location>
</feature>
<dbReference type="InterPro" id="IPR050911">
    <property type="entry name" value="DRAM/TMEM150_Autophagy_Mod"/>
</dbReference>
<feature type="transmembrane region" description="Helical" evidence="6">
    <location>
        <begin position="226"/>
        <end position="247"/>
    </location>
</feature>
<keyword evidence="4 6" id="KW-0472">Membrane</keyword>